<proteinExistence type="predicted"/>
<dbReference type="GO" id="GO:0005886">
    <property type="term" value="C:plasma membrane"/>
    <property type="evidence" value="ECO:0007669"/>
    <property type="project" value="InterPro"/>
</dbReference>
<feature type="transmembrane region" description="Helical" evidence="5">
    <location>
        <begin position="12"/>
        <end position="32"/>
    </location>
</feature>
<name>A0A8H8YY63_9PROT</name>
<evidence type="ECO:0000259" key="6">
    <source>
        <dbReference type="Pfam" id="PF06305"/>
    </source>
</evidence>
<keyword evidence="2 5" id="KW-0812">Transmembrane</keyword>
<reference evidence="7" key="1">
    <citation type="submission" date="2021-02" db="EMBL/GenBank/DDBJ databases">
        <authorList>
            <person name="Han P."/>
        </authorList>
    </citation>
    <scope>NUCLEOTIDE SEQUENCE</scope>
    <source>
        <strain evidence="7">Nitrosomonas nitrosa 18-3D</strain>
    </source>
</reference>
<evidence type="ECO:0000256" key="3">
    <source>
        <dbReference type="ARBA" id="ARBA00022989"/>
    </source>
</evidence>
<gene>
    <name evidence="7" type="ORF">NMYAN_10080</name>
</gene>
<dbReference type="Pfam" id="PF06305">
    <property type="entry name" value="LapA_dom"/>
    <property type="match status" value="1"/>
</dbReference>
<evidence type="ECO:0000313" key="8">
    <source>
        <dbReference type="Proteomes" id="UP000601736"/>
    </source>
</evidence>
<dbReference type="AlphaFoldDB" id="A0A8H8YY63"/>
<keyword evidence="4 5" id="KW-0472">Membrane</keyword>
<sequence>MQFSNFKHTEIMRISIWILRIVIFLLLVSFAAKNTEIVSVNYYLGFEWQVPMIIVLLACFVLGTAFGFLACAIKKVKKQS</sequence>
<dbReference type="EMBL" id="CAJNAP010000001">
    <property type="protein sequence ID" value="CAE6483501.1"/>
    <property type="molecule type" value="Genomic_DNA"/>
</dbReference>
<protein>
    <recommendedName>
        <fullName evidence="6">Lipopolysaccharide assembly protein A domain-containing protein</fullName>
    </recommendedName>
</protein>
<organism evidence="7 8">
    <name type="scientific">Nitrosomonas nitrosa</name>
    <dbReference type="NCBI Taxonomy" id="52442"/>
    <lineage>
        <taxon>Bacteria</taxon>
        <taxon>Pseudomonadati</taxon>
        <taxon>Pseudomonadota</taxon>
        <taxon>Betaproteobacteria</taxon>
        <taxon>Nitrosomonadales</taxon>
        <taxon>Nitrosomonadaceae</taxon>
        <taxon>Nitrosomonas</taxon>
    </lineage>
</organism>
<keyword evidence="3 5" id="KW-1133">Transmembrane helix</keyword>
<comment type="caution">
    <text evidence="7">The sequence shown here is derived from an EMBL/GenBank/DDBJ whole genome shotgun (WGS) entry which is preliminary data.</text>
</comment>
<keyword evidence="1" id="KW-1003">Cell membrane</keyword>
<evidence type="ECO:0000313" key="7">
    <source>
        <dbReference type="EMBL" id="CAE6483501.1"/>
    </source>
</evidence>
<evidence type="ECO:0000256" key="4">
    <source>
        <dbReference type="ARBA" id="ARBA00023136"/>
    </source>
</evidence>
<evidence type="ECO:0000256" key="5">
    <source>
        <dbReference type="SAM" id="Phobius"/>
    </source>
</evidence>
<evidence type="ECO:0000256" key="2">
    <source>
        <dbReference type="ARBA" id="ARBA00022692"/>
    </source>
</evidence>
<feature type="transmembrane region" description="Helical" evidence="5">
    <location>
        <begin position="52"/>
        <end position="73"/>
    </location>
</feature>
<evidence type="ECO:0000256" key="1">
    <source>
        <dbReference type="ARBA" id="ARBA00022475"/>
    </source>
</evidence>
<feature type="domain" description="Lipopolysaccharide assembly protein A" evidence="6">
    <location>
        <begin position="33"/>
        <end position="78"/>
    </location>
</feature>
<dbReference type="InterPro" id="IPR010445">
    <property type="entry name" value="LapA_dom"/>
</dbReference>
<dbReference type="Proteomes" id="UP000601736">
    <property type="component" value="Unassembled WGS sequence"/>
</dbReference>
<accession>A0A8H8YY63</accession>